<sequence length="213" mass="24472">MFEKLSSHSNNKDEASKSLWIFGYGSLIWKPDFPFEYCVVGHIEGFTRRFWQGSTWHRGDTKQPGRVVTLVEDKQGQVWGMAFKVAKEHVERAMGNLHEREIAVGGYELRRLRFNCNENPSHSFHVLAYAATPKNSLYLGPATTEELAVQIASARGQCGLNVEYLVRLADFMREKVPHYHEEHLFELEKLVRKELGLSTEISSSWTQLRCALV</sequence>
<keyword evidence="3" id="KW-0456">Lyase</keyword>
<dbReference type="InterPro" id="IPR006840">
    <property type="entry name" value="ChaC"/>
</dbReference>
<evidence type="ECO:0000256" key="1">
    <source>
        <dbReference type="ARBA" id="ARBA00009662"/>
    </source>
</evidence>
<dbReference type="InterPro" id="IPR036568">
    <property type="entry name" value="GGCT-like_sf"/>
</dbReference>
<dbReference type="PANTHER" id="PTHR12192">
    <property type="entry name" value="CATION TRANSPORT PROTEIN CHAC-RELATED"/>
    <property type="match status" value="1"/>
</dbReference>
<comment type="similarity">
    <text evidence="1">Belongs to the gamma-glutamylcyclotransferase family. ChaC subfamily.</text>
</comment>
<proteinExistence type="inferred from homology"/>
<dbReference type="SUPFAM" id="SSF110857">
    <property type="entry name" value="Gamma-glutamyl cyclotransferase-like"/>
    <property type="match status" value="1"/>
</dbReference>
<keyword evidence="6" id="KW-1185">Reference proteome</keyword>
<dbReference type="Proteomes" id="UP001159405">
    <property type="component" value="Unassembled WGS sequence"/>
</dbReference>
<dbReference type="EMBL" id="CALNXK010000065">
    <property type="protein sequence ID" value="CAH3141010.1"/>
    <property type="molecule type" value="Genomic_DNA"/>
</dbReference>
<accession>A0ABN8PCF3</accession>
<organism evidence="5 6">
    <name type="scientific">Porites lobata</name>
    <dbReference type="NCBI Taxonomy" id="104759"/>
    <lineage>
        <taxon>Eukaryota</taxon>
        <taxon>Metazoa</taxon>
        <taxon>Cnidaria</taxon>
        <taxon>Anthozoa</taxon>
        <taxon>Hexacorallia</taxon>
        <taxon>Scleractinia</taxon>
        <taxon>Fungiina</taxon>
        <taxon>Poritidae</taxon>
        <taxon>Porites</taxon>
    </lineage>
</organism>
<dbReference type="InterPro" id="IPR013024">
    <property type="entry name" value="GGCT-like"/>
</dbReference>
<gene>
    <name evidence="5" type="ORF">PLOB_00041498</name>
</gene>
<evidence type="ECO:0000313" key="6">
    <source>
        <dbReference type="Proteomes" id="UP001159405"/>
    </source>
</evidence>
<dbReference type="Gene3D" id="3.10.490.10">
    <property type="entry name" value="Gamma-glutamyl cyclotransferase-like"/>
    <property type="match status" value="1"/>
</dbReference>
<dbReference type="CDD" id="cd06661">
    <property type="entry name" value="GGCT_like"/>
    <property type="match status" value="1"/>
</dbReference>
<comment type="caution">
    <text evidence="5">The sequence shown here is derived from an EMBL/GenBank/DDBJ whole genome shotgun (WGS) entry which is preliminary data.</text>
</comment>
<dbReference type="PANTHER" id="PTHR12192:SF26">
    <property type="entry name" value="GLUTATHIONE-SPECIFIC GAMMA-GLUTAMYLCYCLOTRANSFERASE 1"/>
    <property type="match status" value="1"/>
</dbReference>
<evidence type="ECO:0000256" key="2">
    <source>
        <dbReference type="ARBA" id="ARBA00012344"/>
    </source>
</evidence>
<reference evidence="5 6" key="1">
    <citation type="submission" date="2022-05" db="EMBL/GenBank/DDBJ databases">
        <authorList>
            <consortium name="Genoscope - CEA"/>
            <person name="William W."/>
        </authorList>
    </citation>
    <scope>NUCLEOTIDE SEQUENCE [LARGE SCALE GENOMIC DNA]</scope>
</reference>
<evidence type="ECO:0000256" key="3">
    <source>
        <dbReference type="ARBA" id="ARBA00023239"/>
    </source>
</evidence>
<name>A0ABN8PCF3_9CNID</name>
<comment type="catalytic activity">
    <reaction evidence="4">
        <text>glutathione = L-cysteinylglycine + 5-oxo-L-proline</text>
        <dbReference type="Rhea" id="RHEA:47724"/>
        <dbReference type="ChEBI" id="CHEBI:57925"/>
        <dbReference type="ChEBI" id="CHEBI:58402"/>
        <dbReference type="ChEBI" id="CHEBI:61694"/>
        <dbReference type="EC" id="4.3.2.7"/>
    </reaction>
</comment>
<protein>
    <recommendedName>
        <fullName evidence="2">glutathione-specific gamma-glutamylcyclotransferase</fullName>
        <ecNumber evidence="2">4.3.2.7</ecNumber>
    </recommendedName>
</protein>
<evidence type="ECO:0000256" key="4">
    <source>
        <dbReference type="ARBA" id="ARBA00048073"/>
    </source>
</evidence>
<evidence type="ECO:0000313" key="5">
    <source>
        <dbReference type="EMBL" id="CAH3141010.1"/>
    </source>
</evidence>
<dbReference type="Pfam" id="PF04752">
    <property type="entry name" value="ChaC"/>
    <property type="match status" value="1"/>
</dbReference>
<dbReference type="EC" id="4.3.2.7" evidence="2"/>